<keyword evidence="4" id="KW-1185">Reference proteome</keyword>
<accession>A0ABU8WEZ4</accession>
<feature type="signal peptide" evidence="2">
    <location>
        <begin position="1"/>
        <end position="20"/>
    </location>
</feature>
<feature type="region of interest" description="Disordered" evidence="1">
    <location>
        <begin position="17"/>
        <end position="107"/>
    </location>
</feature>
<dbReference type="RefSeq" id="WP_340341230.1">
    <property type="nucleotide sequence ID" value="NZ_JBBKZT010000002.1"/>
</dbReference>
<evidence type="ECO:0000313" key="4">
    <source>
        <dbReference type="Proteomes" id="UP001385892"/>
    </source>
</evidence>
<sequence>MKKMFHALTLLGALTGGAWAQSSPPGVAVPPNTPGVASDKAQRAGEVRKDSRLAQGISPRGGSDMPKVAEGGAIGTDKAAMTGERRAETRDMRRPGKPKPMPGGTPK</sequence>
<organism evidence="3 4">
    <name type="scientific">Variovorax rhizosphaerae</name>
    <dbReference type="NCBI Taxonomy" id="1836200"/>
    <lineage>
        <taxon>Bacteria</taxon>
        <taxon>Pseudomonadati</taxon>
        <taxon>Pseudomonadota</taxon>
        <taxon>Betaproteobacteria</taxon>
        <taxon>Burkholderiales</taxon>
        <taxon>Comamonadaceae</taxon>
        <taxon>Variovorax</taxon>
    </lineage>
</organism>
<feature type="compositionally biased region" description="Basic and acidic residues" evidence="1">
    <location>
        <begin position="83"/>
        <end position="94"/>
    </location>
</feature>
<proteinExistence type="predicted"/>
<gene>
    <name evidence="3" type="ORF">WKW82_05445</name>
</gene>
<protein>
    <submittedName>
        <fullName evidence="3">Cell envelope biogenesis protein TolA</fullName>
    </submittedName>
</protein>
<evidence type="ECO:0000256" key="1">
    <source>
        <dbReference type="SAM" id="MobiDB-lite"/>
    </source>
</evidence>
<comment type="caution">
    <text evidence="3">The sequence shown here is derived from an EMBL/GenBank/DDBJ whole genome shotgun (WGS) entry which is preliminary data.</text>
</comment>
<feature type="compositionally biased region" description="Pro residues" evidence="1">
    <location>
        <begin position="98"/>
        <end position="107"/>
    </location>
</feature>
<name>A0ABU8WEZ4_9BURK</name>
<feature type="compositionally biased region" description="Basic and acidic residues" evidence="1">
    <location>
        <begin position="40"/>
        <end position="52"/>
    </location>
</feature>
<feature type="chain" id="PRO_5047103189" evidence="2">
    <location>
        <begin position="21"/>
        <end position="107"/>
    </location>
</feature>
<evidence type="ECO:0000313" key="3">
    <source>
        <dbReference type="EMBL" id="MEJ8846078.1"/>
    </source>
</evidence>
<reference evidence="3 4" key="1">
    <citation type="submission" date="2024-03" db="EMBL/GenBank/DDBJ databases">
        <title>Novel species of the genus Variovorax.</title>
        <authorList>
            <person name="Liu Q."/>
            <person name="Xin Y.-H."/>
        </authorList>
    </citation>
    <scope>NUCLEOTIDE SEQUENCE [LARGE SCALE GENOMIC DNA]</scope>
    <source>
        <strain evidence="3 4">KACC 18900</strain>
    </source>
</reference>
<evidence type="ECO:0000256" key="2">
    <source>
        <dbReference type="SAM" id="SignalP"/>
    </source>
</evidence>
<keyword evidence="2" id="KW-0732">Signal</keyword>
<dbReference type="Proteomes" id="UP001385892">
    <property type="component" value="Unassembled WGS sequence"/>
</dbReference>
<dbReference type="EMBL" id="JBBKZT010000002">
    <property type="protein sequence ID" value="MEJ8846078.1"/>
    <property type="molecule type" value="Genomic_DNA"/>
</dbReference>